<keyword evidence="1" id="KW-1185">Reference proteome</keyword>
<protein>
    <submittedName>
        <fullName evidence="2 3">Uncharacterized protein</fullName>
    </submittedName>
</protein>
<reference evidence="2 3" key="1">
    <citation type="submission" date="2022-11" db="UniProtKB">
        <authorList>
            <consortium name="WormBaseParasite"/>
        </authorList>
    </citation>
    <scope>IDENTIFICATION</scope>
</reference>
<accession>A0A915BC65</accession>
<sequence>MVRDTAERRQIERRFFCLGKDINGNYLAIELVVSNSTSSLGRQKCCRDSQICSTVTDLLQRSFLSVLYQNVSGKLQIEIFRETFEQRHFRGLEVYYSLADS</sequence>
<dbReference type="Proteomes" id="UP000887569">
    <property type="component" value="Unplaced"/>
</dbReference>
<evidence type="ECO:0000313" key="2">
    <source>
        <dbReference type="WBParaSite" id="PgR034_g020_t01"/>
    </source>
</evidence>
<dbReference type="AlphaFoldDB" id="A0A915BC65"/>
<name>A0A915BC65_PARUN</name>
<proteinExistence type="predicted"/>
<evidence type="ECO:0000313" key="1">
    <source>
        <dbReference type="Proteomes" id="UP000887569"/>
    </source>
</evidence>
<evidence type="ECO:0000313" key="3">
    <source>
        <dbReference type="WBParaSite" id="PgR034_g020_t02"/>
    </source>
</evidence>
<organism evidence="1 2">
    <name type="scientific">Parascaris univalens</name>
    <name type="common">Nematode worm</name>
    <dbReference type="NCBI Taxonomy" id="6257"/>
    <lineage>
        <taxon>Eukaryota</taxon>
        <taxon>Metazoa</taxon>
        <taxon>Ecdysozoa</taxon>
        <taxon>Nematoda</taxon>
        <taxon>Chromadorea</taxon>
        <taxon>Rhabditida</taxon>
        <taxon>Spirurina</taxon>
        <taxon>Ascaridomorpha</taxon>
        <taxon>Ascaridoidea</taxon>
        <taxon>Ascarididae</taxon>
        <taxon>Parascaris</taxon>
    </lineage>
</organism>
<dbReference type="WBParaSite" id="PgR034_g020_t01">
    <property type="protein sequence ID" value="PgR034_g020_t01"/>
    <property type="gene ID" value="PgR034_g020"/>
</dbReference>
<dbReference type="WBParaSite" id="PgR034_g020_t02">
    <property type="protein sequence ID" value="PgR034_g020_t02"/>
    <property type="gene ID" value="PgR034_g020"/>
</dbReference>